<dbReference type="EMBL" id="JBBPBM010000300">
    <property type="protein sequence ID" value="KAK8497689.1"/>
    <property type="molecule type" value="Genomic_DNA"/>
</dbReference>
<organism evidence="1 2">
    <name type="scientific">Hibiscus sabdariffa</name>
    <name type="common">roselle</name>
    <dbReference type="NCBI Taxonomy" id="183260"/>
    <lineage>
        <taxon>Eukaryota</taxon>
        <taxon>Viridiplantae</taxon>
        <taxon>Streptophyta</taxon>
        <taxon>Embryophyta</taxon>
        <taxon>Tracheophyta</taxon>
        <taxon>Spermatophyta</taxon>
        <taxon>Magnoliopsida</taxon>
        <taxon>eudicotyledons</taxon>
        <taxon>Gunneridae</taxon>
        <taxon>Pentapetalae</taxon>
        <taxon>rosids</taxon>
        <taxon>malvids</taxon>
        <taxon>Malvales</taxon>
        <taxon>Malvaceae</taxon>
        <taxon>Malvoideae</taxon>
        <taxon>Hibiscus</taxon>
    </lineage>
</organism>
<dbReference type="Proteomes" id="UP001472677">
    <property type="component" value="Unassembled WGS sequence"/>
</dbReference>
<protein>
    <submittedName>
        <fullName evidence="1">Uncharacterized protein</fullName>
    </submittedName>
</protein>
<reference evidence="1 2" key="1">
    <citation type="journal article" date="2024" name="G3 (Bethesda)">
        <title>Genome assembly of Hibiscus sabdariffa L. provides insights into metabolisms of medicinal natural products.</title>
        <authorList>
            <person name="Kim T."/>
        </authorList>
    </citation>
    <scope>NUCLEOTIDE SEQUENCE [LARGE SCALE GENOMIC DNA]</scope>
    <source>
        <strain evidence="1">TK-2024</strain>
        <tissue evidence="1">Old leaves</tissue>
    </source>
</reference>
<name>A0ABR2AUT6_9ROSI</name>
<sequence length="87" mass="9963">MFILRPKLHNGNWIENEEGIVNSFQNHLSQLFSEDIDIDLLVVKDCIPKVILDNMNVMICKEVYDEEIKATIFSEGNGPCCKSFMSP</sequence>
<keyword evidence="2" id="KW-1185">Reference proteome</keyword>
<accession>A0ABR2AUT6</accession>
<proteinExistence type="predicted"/>
<gene>
    <name evidence="1" type="ORF">V6N12_021132</name>
</gene>
<evidence type="ECO:0000313" key="2">
    <source>
        <dbReference type="Proteomes" id="UP001472677"/>
    </source>
</evidence>
<evidence type="ECO:0000313" key="1">
    <source>
        <dbReference type="EMBL" id="KAK8497689.1"/>
    </source>
</evidence>
<comment type="caution">
    <text evidence="1">The sequence shown here is derived from an EMBL/GenBank/DDBJ whole genome shotgun (WGS) entry which is preliminary data.</text>
</comment>